<protein>
    <submittedName>
        <fullName evidence="1">Uncharacterized protein</fullName>
    </submittedName>
</protein>
<name>A0A0M3DB00_9FIRM</name>
<dbReference type="AlphaFoldDB" id="A0A0M3DB00"/>
<comment type="caution">
    <text evidence="1">The sequence shown here is derived from an EMBL/GenBank/DDBJ whole genome shotgun (WGS) entry which is preliminary data.</text>
</comment>
<dbReference type="Proteomes" id="UP000034407">
    <property type="component" value="Unassembled WGS sequence"/>
</dbReference>
<reference evidence="1 2" key="1">
    <citation type="submission" date="2015-04" db="EMBL/GenBank/DDBJ databases">
        <title>Microcin producing Clostridium sp. JC272T.</title>
        <authorList>
            <person name="Jyothsna T."/>
            <person name="Sasikala C."/>
            <person name="Ramana C."/>
        </authorList>
    </citation>
    <scope>NUCLEOTIDE SEQUENCE [LARGE SCALE GENOMIC DNA]</scope>
    <source>
        <strain evidence="1 2">JC272</strain>
    </source>
</reference>
<gene>
    <name evidence="1" type="ORF">VN21_17370</name>
</gene>
<keyword evidence="2" id="KW-1185">Reference proteome</keyword>
<evidence type="ECO:0000313" key="2">
    <source>
        <dbReference type="Proteomes" id="UP000034407"/>
    </source>
</evidence>
<sequence length="97" mass="11507">MFYDFKVNLMKKSTITNDLFQKVDTFIIDKAIDCDIQPSTFEIIKKTFGEDVNSIFIMFCDDDIDLNSIIEFNSQLYKIDKKLDWIEYKIYSLVGHK</sequence>
<dbReference type="PATRIC" id="fig|1629550.3.peg.3005"/>
<dbReference type="EMBL" id="LBBT01000360">
    <property type="protein sequence ID" value="KKX99844.1"/>
    <property type="molecule type" value="Genomic_DNA"/>
</dbReference>
<proteinExistence type="predicted"/>
<evidence type="ECO:0000313" key="1">
    <source>
        <dbReference type="EMBL" id="KKX99844.1"/>
    </source>
</evidence>
<accession>A0A0M3DB00</accession>
<organism evidence="1 2">
    <name type="scientific">Paraclostridium benzoelyticum</name>
    <dbReference type="NCBI Taxonomy" id="1629550"/>
    <lineage>
        <taxon>Bacteria</taxon>
        <taxon>Bacillati</taxon>
        <taxon>Bacillota</taxon>
        <taxon>Clostridia</taxon>
        <taxon>Peptostreptococcales</taxon>
        <taxon>Peptostreptococcaceae</taxon>
        <taxon>Paraclostridium</taxon>
    </lineage>
</organism>